<accession>A0A6P1NKA8</accession>
<dbReference type="GO" id="GO:0005737">
    <property type="term" value="C:cytoplasm"/>
    <property type="evidence" value="ECO:0007669"/>
    <property type="project" value="TreeGrafter"/>
</dbReference>
<evidence type="ECO:0000256" key="2">
    <source>
        <dbReference type="ARBA" id="ARBA00022898"/>
    </source>
</evidence>
<name>A0A6P1NKA8_9PROT</name>
<dbReference type="AlphaFoldDB" id="A0A6P1NKA8"/>
<dbReference type="InterPro" id="IPR015424">
    <property type="entry name" value="PyrdxlP-dep_Trfase"/>
</dbReference>
<dbReference type="KEGG" id="bomb:GT348_07440"/>
<dbReference type="PROSITE" id="PS00868">
    <property type="entry name" value="CYS_MET_METAB_PP"/>
    <property type="match status" value="1"/>
</dbReference>
<dbReference type="InterPro" id="IPR054542">
    <property type="entry name" value="Cys_met_metab_PP"/>
</dbReference>
<dbReference type="Proteomes" id="UP000463975">
    <property type="component" value="Chromosome"/>
</dbReference>
<dbReference type="Gene3D" id="3.40.640.10">
    <property type="entry name" value="Type I PLP-dependent aspartate aminotransferase-like (Major domain)"/>
    <property type="match status" value="1"/>
</dbReference>
<dbReference type="GO" id="GO:0016846">
    <property type="term" value="F:carbon-sulfur lyase activity"/>
    <property type="evidence" value="ECO:0007669"/>
    <property type="project" value="TreeGrafter"/>
</dbReference>
<reference evidence="5 6" key="1">
    <citation type="submission" date="2020-01" db="EMBL/GenBank/DDBJ databases">
        <title>Genome sequencing of strain KACC 21507.</title>
        <authorList>
            <person name="Heo J."/>
            <person name="Kim S.-J."/>
            <person name="Kim J.-S."/>
            <person name="Hong S.-B."/>
            <person name="Kwon S.-W."/>
        </authorList>
    </citation>
    <scope>NUCLEOTIDE SEQUENCE [LARGE SCALE GENOMIC DNA]</scope>
    <source>
        <strain evidence="5 6">KACC 21507</strain>
    </source>
</reference>
<gene>
    <name evidence="5" type="ORF">GT348_07440</name>
</gene>
<comment type="cofactor">
    <cofactor evidence="1 4">
        <name>pyridoxal 5'-phosphate</name>
        <dbReference type="ChEBI" id="CHEBI:597326"/>
    </cofactor>
</comment>
<organism evidence="5 6">
    <name type="scientific">Aristophania vespae</name>
    <dbReference type="NCBI Taxonomy" id="2697033"/>
    <lineage>
        <taxon>Bacteria</taxon>
        <taxon>Pseudomonadati</taxon>
        <taxon>Pseudomonadota</taxon>
        <taxon>Alphaproteobacteria</taxon>
        <taxon>Acetobacterales</taxon>
        <taxon>Acetobacteraceae</taxon>
        <taxon>Aristophania</taxon>
    </lineage>
</organism>
<dbReference type="PANTHER" id="PTHR11808:SF86">
    <property type="entry name" value="METHIONINE GAMMA-LYASE"/>
    <property type="match status" value="1"/>
</dbReference>
<evidence type="ECO:0000256" key="1">
    <source>
        <dbReference type="ARBA" id="ARBA00001933"/>
    </source>
</evidence>
<dbReference type="Pfam" id="PF01053">
    <property type="entry name" value="Cys_Met_Meta_PP"/>
    <property type="match status" value="1"/>
</dbReference>
<feature type="modified residue" description="N6-(pyridoxal phosphate)lysine" evidence="3">
    <location>
        <position position="239"/>
    </location>
</feature>
<dbReference type="PANTHER" id="PTHR11808">
    <property type="entry name" value="TRANS-SULFURATION ENZYME FAMILY MEMBER"/>
    <property type="match status" value="1"/>
</dbReference>
<dbReference type="Gene3D" id="3.90.1150.10">
    <property type="entry name" value="Aspartate Aminotransferase, domain 1"/>
    <property type="match status" value="1"/>
</dbReference>
<dbReference type="GO" id="GO:0009086">
    <property type="term" value="P:methionine biosynthetic process"/>
    <property type="evidence" value="ECO:0007669"/>
    <property type="project" value="UniProtKB-ARBA"/>
</dbReference>
<dbReference type="CDD" id="cd00614">
    <property type="entry name" value="CGS_like"/>
    <property type="match status" value="1"/>
</dbReference>
<keyword evidence="2 3" id="KW-0663">Pyridoxal phosphate</keyword>
<dbReference type="FunFam" id="3.90.1150.10:FF:000033">
    <property type="entry name" value="Cystathionine gamma-synthase"/>
    <property type="match status" value="1"/>
</dbReference>
<evidence type="ECO:0000313" key="5">
    <source>
        <dbReference type="EMBL" id="QHI96092.1"/>
    </source>
</evidence>
<keyword evidence="6" id="KW-1185">Reference proteome</keyword>
<dbReference type="EMBL" id="CP047652">
    <property type="protein sequence ID" value="QHI96092.1"/>
    <property type="molecule type" value="Genomic_DNA"/>
</dbReference>
<evidence type="ECO:0000313" key="6">
    <source>
        <dbReference type="Proteomes" id="UP000463975"/>
    </source>
</evidence>
<dbReference type="FunFam" id="3.40.640.10:FF:000046">
    <property type="entry name" value="Cystathionine gamma-lyase"/>
    <property type="match status" value="1"/>
</dbReference>
<dbReference type="SUPFAM" id="SSF53383">
    <property type="entry name" value="PLP-dependent transferases"/>
    <property type="match status" value="1"/>
</dbReference>
<dbReference type="InterPro" id="IPR015421">
    <property type="entry name" value="PyrdxlP-dep_Trfase_major"/>
</dbReference>
<dbReference type="InterPro" id="IPR000277">
    <property type="entry name" value="Cys/Met-Metab_PyrdxlP-dep_enz"/>
</dbReference>
<dbReference type="NCBIfam" id="NF005455">
    <property type="entry name" value="PRK07049.1"/>
    <property type="match status" value="1"/>
</dbReference>
<sequence length="425" mass="45838">MSNSRHHKLTLGSHKLHPDTQMLNYGYDPMLSEGAVKPPVFLTSTFVFPTAEDGRDFFDYVMGRKQPPEGKGAGLVYSRFNHPNSEIVEDRLAVYEGAESGVVFSSGMAAISTSLLAFVRPGEVILHSQPLYGGTETLLSKIMAGLGMKSVGFASDGNEETIKKAAQEAKKLGRVALILVETPANPTNSLVDLPLMREIAESLGQEERPLIACDNTLLGPVFQQPIAHGADISLYSLTKYVGGHSDLIAGAALGSVALMTKLRQLRGAIGTQPDPHTCWMLGRSLETLGLRMEKAASNAFAVAKFLQNHPKVEKVYFPPFFEKESAQGKIYAKQCSGPGSTFSFDVKGGQEAAFRFLNGLQIFKLAVSLGGTESLASHPATMTHSGVPEEIRERIGVTQATVRLSLGIENEDDLIVDMTQALEKA</sequence>
<protein>
    <submittedName>
        <fullName evidence="5">Cystathionine gamma-synthase family protein</fullName>
    </submittedName>
</protein>
<dbReference type="GO" id="GO:0030170">
    <property type="term" value="F:pyridoxal phosphate binding"/>
    <property type="evidence" value="ECO:0007669"/>
    <property type="project" value="InterPro"/>
</dbReference>
<comment type="similarity">
    <text evidence="4">Belongs to the trans-sulfuration enzymes family.</text>
</comment>
<dbReference type="InterPro" id="IPR015422">
    <property type="entry name" value="PyrdxlP-dep_Trfase_small"/>
</dbReference>
<proteinExistence type="inferred from homology"/>
<evidence type="ECO:0000256" key="3">
    <source>
        <dbReference type="PIRSR" id="PIRSR001434-2"/>
    </source>
</evidence>
<dbReference type="GO" id="GO:0019346">
    <property type="term" value="P:transsulfuration"/>
    <property type="evidence" value="ECO:0007669"/>
    <property type="project" value="InterPro"/>
</dbReference>
<dbReference type="PIRSF" id="PIRSF001434">
    <property type="entry name" value="CGS"/>
    <property type="match status" value="1"/>
</dbReference>
<dbReference type="RefSeq" id="WP_160619165.1">
    <property type="nucleotide sequence ID" value="NZ_CP047652.1"/>
</dbReference>
<evidence type="ECO:0000256" key="4">
    <source>
        <dbReference type="RuleBase" id="RU362118"/>
    </source>
</evidence>